<evidence type="ECO:0000256" key="2">
    <source>
        <dbReference type="ARBA" id="ARBA00004613"/>
    </source>
</evidence>
<dbReference type="GO" id="GO:0004497">
    <property type="term" value="F:monooxygenase activity"/>
    <property type="evidence" value="ECO:0007669"/>
    <property type="project" value="UniProtKB-KW"/>
</dbReference>
<comment type="subcellular location">
    <subcellularLocation>
        <location evidence="2">Secreted</location>
    </subcellularLocation>
</comment>
<accession>A0AA38HDP4</accession>
<name>A0AA38HDP4_9TREE</name>
<keyword evidence="8" id="KW-0503">Monooxygenase</keyword>
<dbReference type="RefSeq" id="XP_052948210.1">
    <property type="nucleotide sequence ID" value="XM_053086604.1"/>
</dbReference>
<proteinExistence type="inferred from homology"/>
<reference evidence="12" key="1">
    <citation type="journal article" date="2022" name="G3 (Bethesda)">
        <title>High quality genome of the basidiomycete yeast Dioszegia hungarica PDD-24b-2 isolated from cloud water.</title>
        <authorList>
            <person name="Jarrige D."/>
            <person name="Haridas S."/>
            <person name="Bleykasten-Grosshans C."/>
            <person name="Joly M."/>
            <person name="Nadalig T."/>
            <person name="Sancelme M."/>
            <person name="Vuilleumier S."/>
            <person name="Grigoriev I.V."/>
            <person name="Amato P."/>
            <person name="Bringel F."/>
        </authorList>
    </citation>
    <scope>NUCLEOTIDE SEQUENCE</scope>
    <source>
        <strain evidence="12">PDD-24b-2</strain>
    </source>
</reference>
<keyword evidence="10" id="KW-0325">Glycoprotein</keyword>
<dbReference type="GeneID" id="77725805"/>
<evidence type="ECO:0000256" key="10">
    <source>
        <dbReference type="ARBA" id="ARBA00023180"/>
    </source>
</evidence>
<keyword evidence="5" id="KW-0732">Signal</keyword>
<evidence type="ECO:0000256" key="3">
    <source>
        <dbReference type="ARBA" id="ARBA00022525"/>
    </source>
</evidence>
<keyword evidence="9" id="KW-1015">Disulfide bond</keyword>
<feature type="non-terminal residue" evidence="12">
    <location>
        <position position="273"/>
    </location>
</feature>
<sequence length="273" mass="29547">QNYNNDYPVHPLRELDGLSKDQWFAHGYKGFPPKDGDFMVLPAGGSFTGEMTCNRAETVQFRDPYNTDPPSNFACRSGSGALHVMNQYNNTNVDPTKFGGTALAIAYTSDVSALQPNDMTVISVVQQSVWTRAISYDIPADLPACPPGGCLCTWNWIHRAGSGEGYPFEIYNLLYRCTVSGASASAGVVQRGQVPKDCTGNPSACLKGAKTPMYLYQADGNNLPHLDVPPMYTDSWGFYQGAQNDIFAASNTSTPAPTTYIQNPYASSTSNSS</sequence>
<protein>
    <submittedName>
        <fullName evidence="12">Uncharacterized protein</fullName>
    </submittedName>
</protein>
<evidence type="ECO:0000256" key="9">
    <source>
        <dbReference type="ARBA" id="ARBA00023157"/>
    </source>
</evidence>
<gene>
    <name evidence="12" type="ORF">MKK02DRAFT_22658</name>
</gene>
<organism evidence="12 13">
    <name type="scientific">Dioszegia hungarica</name>
    <dbReference type="NCBI Taxonomy" id="4972"/>
    <lineage>
        <taxon>Eukaryota</taxon>
        <taxon>Fungi</taxon>
        <taxon>Dikarya</taxon>
        <taxon>Basidiomycota</taxon>
        <taxon>Agaricomycotina</taxon>
        <taxon>Tremellomycetes</taxon>
        <taxon>Tremellales</taxon>
        <taxon>Bulleribasidiaceae</taxon>
        <taxon>Dioszegia</taxon>
    </lineage>
</organism>
<evidence type="ECO:0000313" key="12">
    <source>
        <dbReference type="EMBL" id="KAI9638433.1"/>
    </source>
</evidence>
<comment type="caution">
    <text evidence="12">The sequence shown here is derived from an EMBL/GenBank/DDBJ whole genome shotgun (WGS) entry which is preliminary data.</text>
</comment>
<dbReference type="GO" id="GO:0005576">
    <property type="term" value="C:extracellular region"/>
    <property type="evidence" value="ECO:0007669"/>
    <property type="project" value="UniProtKB-SubCell"/>
</dbReference>
<comment type="similarity">
    <text evidence="11">Belongs to the polysaccharide monooxygenase AA14 family.</text>
</comment>
<comment type="cofactor">
    <cofactor evidence="1">
        <name>Cu(2+)</name>
        <dbReference type="ChEBI" id="CHEBI:29036"/>
    </cofactor>
</comment>
<evidence type="ECO:0000256" key="4">
    <source>
        <dbReference type="ARBA" id="ARBA00022723"/>
    </source>
</evidence>
<dbReference type="AlphaFoldDB" id="A0AA38HDP4"/>
<evidence type="ECO:0000256" key="1">
    <source>
        <dbReference type="ARBA" id="ARBA00001973"/>
    </source>
</evidence>
<evidence type="ECO:0000313" key="13">
    <source>
        <dbReference type="Proteomes" id="UP001164286"/>
    </source>
</evidence>
<keyword evidence="4" id="KW-0479">Metal-binding</keyword>
<keyword evidence="6" id="KW-0560">Oxidoreductase</keyword>
<keyword evidence="13" id="KW-1185">Reference proteome</keyword>
<keyword evidence="7" id="KW-0186">Copper</keyword>
<keyword evidence="3" id="KW-0964">Secreted</keyword>
<dbReference type="EMBL" id="JAKWFO010000003">
    <property type="protein sequence ID" value="KAI9638433.1"/>
    <property type="molecule type" value="Genomic_DNA"/>
</dbReference>
<dbReference type="InterPro" id="IPR054497">
    <property type="entry name" value="LPMO_AA14"/>
</dbReference>
<dbReference type="GO" id="GO:0046872">
    <property type="term" value="F:metal ion binding"/>
    <property type="evidence" value="ECO:0007669"/>
    <property type="project" value="UniProtKB-KW"/>
</dbReference>
<dbReference type="Proteomes" id="UP001164286">
    <property type="component" value="Unassembled WGS sequence"/>
</dbReference>
<evidence type="ECO:0000256" key="11">
    <source>
        <dbReference type="ARBA" id="ARBA00046340"/>
    </source>
</evidence>
<dbReference type="Pfam" id="PF22810">
    <property type="entry name" value="LPMO_AA14"/>
    <property type="match status" value="1"/>
</dbReference>
<evidence type="ECO:0000256" key="6">
    <source>
        <dbReference type="ARBA" id="ARBA00023002"/>
    </source>
</evidence>
<evidence type="ECO:0000256" key="8">
    <source>
        <dbReference type="ARBA" id="ARBA00023033"/>
    </source>
</evidence>
<evidence type="ECO:0000256" key="7">
    <source>
        <dbReference type="ARBA" id="ARBA00023008"/>
    </source>
</evidence>
<evidence type="ECO:0000256" key="5">
    <source>
        <dbReference type="ARBA" id="ARBA00022729"/>
    </source>
</evidence>